<feature type="signal peptide" evidence="1">
    <location>
        <begin position="1"/>
        <end position="18"/>
    </location>
</feature>
<gene>
    <name evidence="2" type="ORF">GTP91_31800</name>
</gene>
<feature type="non-terminal residue" evidence="2">
    <location>
        <position position="52"/>
    </location>
</feature>
<keyword evidence="1" id="KW-0732">Signal</keyword>
<comment type="caution">
    <text evidence="2">The sequence shown here is derived from an EMBL/GenBank/DDBJ whole genome shotgun (WGS) entry which is preliminary data.</text>
</comment>
<name>A0A845GFG5_9BURK</name>
<dbReference type="EMBL" id="WWCW01000259">
    <property type="protein sequence ID" value="MYM91748.1"/>
    <property type="molecule type" value="Genomic_DNA"/>
</dbReference>
<feature type="chain" id="PRO_5032808822" evidence="1">
    <location>
        <begin position="19"/>
        <end position="52"/>
    </location>
</feature>
<evidence type="ECO:0000256" key="1">
    <source>
        <dbReference type="SAM" id="SignalP"/>
    </source>
</evidence>
<evidence type="ECO:0000313" key="3">
    <source>
        <dbReference type="Proteomes" id="UP000470302"/>
    </source>
</evidence>
<evidence type="ECO:0000313" key="2">
    <source>
        <dbReference type="EMBL" id="MYM91748.1"/>
    </source>
</evidence>
<proteinExistence type="predicted"/>
<organism evidence="2 3">
    <name type="scientific">Duganella vulcania</name>
    <dbReference type="NCBI Taxonomy" id="2692166"/>
    <lineage>
        <taxon>Bacteria</taxon>
        <taxon>Pseudomonadati</taxon>
        <taxon>Pseudomonadota</taxon>
        <taxon>Betaproteobacteria</taxon>
        <taxon>Burkholderiales</taxon>
        <taxon>Oxalobacteraceae</taxon>
        <taxon>Telluria group</taxon>
        <taxon>Duganella</taxon>
    </lineage>
</organism>
<dbReference type="Proteomes" id="UP000470302">
    <property type="component" value="Unassembled WGS sequence"/>
</dbReference>
<accession>A0A845GFG5</accession>
<reference evidence="2 3" key="1">
    <citation type="submission" date="2020-01" db="EMBL/GenBank/DDBJ databases">
        <title>Novel species isolated from a subtropical stream in China.</title>
        <authorList>
            <person name="Lu H."/>
        </authorList>
    </citation>
    <scope>NUCLEOTIDE SEQUENCE [LARGE SCALE GENOMIC DNA]</scope>
    <source>
        <strain evidence="2 3">FT82W</strain>
    </source>
</reference>
<sequence length="52" mass="5240">MKPIYLMLAGLAPLVAAAQAPSPVQVYGLLDAGVVAERGCTGPCARARLDSG</sequence>
<dbReference type="AlphaFoldDB" id="A0A845GFG5"/>
<protein>
    <submittedName>
        <fullName evidence="2">Porin</fullName>
    </submittedName>
</protein>